<dbReference type="EMBL" id="NEVL01000003">
    <property type="protein sequence ID" value="OZI36311.1"/>
    <property type="molecule type" value="Genomic_DNA"/>
</dbReference>
<comment type="caution">
    <text evidence="2">The sequence shown here is derived from an EMBL/GenBank/DDBJ whole genome shotgun (WGS) entry which is preliminary data.</text>
</comment>
<evidence type="ECO:0000313" key="3">
    <source>
        <dbReference type="Proteomes" id="UP000217005"/>
    </source>
</evidence>
<sequence>MKVAEDRLRLASLHLKQAAVAARATQPQYRATVSRAYYAMYHAARAATYLSYGGDDHEKHSDLPVKFPADFPDSEFWRNRLKLARLDRNRADYDPYPNGDLSFKHSAKEWLQDARVLVKKTRAYLGSKI</sequence>
<gene>
    <name evidence="2" type="ORF">CEG14_14970</name>
</gene>
<dbReference type="OrthoDB" id="9204570at2"/>
<feature type="domain" description="HEPN" evidence="1">
    <location>
        <begin position="4"/>
        <end position="120"/>
    </location>
</feature>
<protein>
    <recommendedName>
        <fullName evidence="1">HEPN domain-containing protein</fullName>
    </recommendedName>
</protein>
<proteinExistence type="predicted"/>
<dbReference type="Proteomes" id="UP000217005">
    <property type="component" value="Unassembled WGS sequence"/>
</dbReference>
<dbReference type="Gene3D" id="1.20.120.330">
    <property type="entry name" value="Nucleotidyltransferases domain 2"/>
    <property type="match status" value="1"/>
</dbReference>
<organism evidence="2 3">
    <name type="scientific">Bordetella genomosp. 1</name>
    <dbReference type="NCBI Taxonomy" id="1395607"/>
    <lineage>
        <taxon>Bacteria</taxon>
        <taxon>Pseudomonadati</taxon>
        <taxon>Pseudomonadota</taxon>
        <taxon>Betaproteobacteria</taxon>
        <taxon>Burkholderiales</taxon>
        <taxon>Alcaligenaceae</taxon>
        <taxon>Bordetella</taxon>
    </lineage>
</organism>
<dbReference type="InterPro" id="IPR007842">
    <property type="entry name" value="HEPN_dom"/>
</dbReference>
<name>A0A261SGY7_9BORD</name>
<reference evidence="2 3" key="1">
    <citation type="submission" date="2017-05" db="EMBL/GenBank/DDBJ databases">
        <title>Complete and WGS of Bordetella genogroups.</title>
        <authorList>
            <person name="Spilker T."/>
            <person name="LiPuma J."/>
        </authorList>
    </citation>
    <scope>NUCLEOTIDE SEQUENCE [LARGE SCALE GENOMIC DNA]</scope>
    <source>
        <strain evidence="2 3">AU17610</strain>
    </source>
</reference>
<dbReference type="AlphaFoldDB" id="A0A261SGY7"/>
<evidence type="ECO:0000313" key="2">
    <source>
        <dbReference type="EMBL" id="OZI36311.1"/>
    </source>
</evidence>
<accession>A0A261SGY7</accession>
<evidence type="ECO:0000259" key="1">
    <source>
        <dbReference type="Pfam" id="PF05168"/>
    </source>
</evidence>
<dbReference type="Pfam" id="PF05168">
    <property type="entry name" value="HEPN"/>
    <property type="match status" value="1"/>
</dbReference>